<dbReference type="EMBL" id="BMAV01002877">
    <property type="protein sequence ID" value="GFY42090.1"/>
    <property type="molecule type" value="Genomic_DNA"/>
</dbReference>
<protein>
    <submittedName>
        <fullName evidence="1">Uncharacterized protein</fullName>
    </submittedName>
</protein>
<comment type="caution">
    <text evidence="1">The sequence shown here is derived from an EMBL/GenBank/DDBJ whole genome shotgun (WGS) entry which is preliminary data.</text>
</comment>
<gene>
    <name evidence="1" type="ORF">TNIN_259741</name>
</gene>
<dbReference type="AlphaFoldDB" id="A0A8X7BSF0"/>
<name>A0A8X7BSF0_9ARAC</name>
<reference evidence="1" key="1">
    <citation type="submission" date="2020-08" db="EMBL/GenBank/DDBJ databases">
        <title>Multicomponent nature underlies the extraordinary mechanical properties of spider dragline silk.</title>
        <authorList>
            <person name="Kono N."/>
            <person name="Nakamura H."/>
            <person name="Mori M."/>
            <person name="Yoshida Y."/>
            <person name="Ohtoshi R."/>
            <person name="Malay A.D."/>
            <person name="Moran D.A.P."/>
            <person name="Tomita M."/>
            <person name="Numata K."/>
            <person name="Arakawa K."/>
        </authorList>
    </citation>
    <scope>NUCLEOTIDE SEQUENCE</scope>
</reference>
<organism evidence="1 2">
    <name type="scientific">Trichonephila inaurata madagascariensis</name>
    <dbReference type="NCBI Taxonomy" id="2747483"/>
    <lineage>
        <taxon>Eukaryota</taxon>
        <taxon>Metazoa</taxon>
        <taxon>Ecdysozoa</taxon>
        <taxon>Arthropoda</taxon>
        <taxon>Chelicerata</taxon>
        <taxon>Arachnida</taxon>
        <taxon>Araneae</taxon>
        <taxon>Araneomorphae</taxon>
        <taxon>Entelegynae</taxon>
        <taxon>Araneoidea</taxon>
        <taxon>Nephilidae</taxon>
        <taxon>Trichonephila</taxon>
        <taxon>Trichonephila inaurata</taxon>
    </lineage>
</organism>
<dbReference type="Proteomes" id="UP000886998">
    <property type="component" value="Unassembled WGS sequence"/>
</dbReference>
<keyword evidence="2" id="KW-1185">Reference proteome</keyword>
<sequence>MWPKNVARGEKSTKTKIQERQKCVSNPMFIKRDVWHAYPLLAYLGTGNREATLSVPATNHSASYPSHITGTSSRVFPQTIASSPAYFLPPSGLHQAPFTVQ</sequence>
<accession>A0A8X7BSF0</accession>
<evidence type="ECO:0000313" key="2">
    <source>
        <dbReference type="Proteomes" id="UP000886998"/>
    </source>
</evidence>
<proteinExistence type="predicted"/>
<evidence type="ECO:0000313" key="1">
    <source>
        <dbReference type="EMBL" id="GFY42090.1"/>
    </source>
</evidence>